<evidence type="ECO:0000256" key="6">
    <source>
        <dbReference type="ARBA" id="ARBA00022825"/>
    </source>
</evidence>
<evidence type="ECO:0000256" key="9">
    <source>
        <dbReference type="SAM" id="SignalP"/>
    </source>
</evidence>
<dbReference type="Proteomes" id="UP000321532">
    <property type="component" value="Unassembled WGS sequence"/>
</dbReference>
<dbReference type="Pfam" id="PF02897">
    <property type="entry name" value="Peptidase_S9_N"/>
    <property type="match status" value="1"/>
</dbReference>
<feature type="signal peptide" evidence="9">
    <location>
        <begin position="1"/>
        <end position="17"/>
    </location>
</feature>
<dbReference type="GO" id="GO:0005829">
    <property type="term" value="C:cytosol"/>
    <property type="evidence" value="ECO:0007669"/>
    <property type="project" value="TreeGrafter"/>
</dbReference>
<dbReference type="OrthoDB" id="9801421at2"/>
<evidence type="ECO:0000256" key="7">
    <source>
        <dbReference type="ARBA" id="ARBA00060121"/>
    </source>
</evidence>
<dbReference type="InterPro" id="IPR002470">
    <property type="entry name" value="Peptidase_S9A"/>
</dbReference>
<comment type="catalytic activity">
    <reaction evidence="1">
        <text>Hydrolysis of Pro-|-Xaa &gt;&gt; Ala-|-Xaa in oligopeptides.</text>
        <dbReference type="EC" id="3.4.21.26"/>
    </reaction>
</comment>
<dbReference type="PANTHER" id="PTHR42881">
    <property type="entry name" value="PROLYL ENDOPEPTIDASE"/>
    <property type="match status" value="1"/>
</dbReference>
<comment type="similarity">
    <text evidence="2">Belongs to the peptidase S9A family.</text>
</comment>
<dbReference type="InterPro" id="IPR001375">
    <property type="entry name" value="Peptidase_S9_cat"/>
</dbReference>
<keyword evidence="4" id="KW-0645">Protease</keyword>
<dbReference type="EC" id="3.4.21.26" evidence="3"/>
<dbReference type="PROSITE" id="PS51257">
    <property type="entry name" value="PROKAR_LIPOPROTEIN"/>
    <property type="match status" value="1"/>
</dbReference>
<dbReference type="Gene3D" id="3.40.50.1820">
    <property type="entry name" value="alpha/beta hydrolase"/>
    <property type="match status" value="1"/>
</dbReference>
<keyword evidence="9" id="KW-0732">Signal</keyword>
<dbReference type="FunFam" id="2.130.10.120:FF:000001">
    <property type="entry name" value="Prolyl endopeptidase"/>
    <property type="match status" value="1"/>
</dbReference>
<sequence>MNKITFFLVAGGFSFLAACQSTKTNTPETQAAVATATEDTTNMNKATIAYPETEKVTHIDNYHGTEIPDPYRWLENDTSEAVANWVQAQNKVTFNYLGQIPFRDKIKERLTKIWNYPKYGTPFKRGENYYFYKNDGLQNQSILYVQKGLNGTPEVFIDPNKFSTDGTTSLTTVSFSKDNKYVAYGTSGGGSDWNEFYVLDATTKEKLSDKLAWIKFSGAAWFKDGFFYSRYDAPKNGSKLAAKNEYHKVYYHQLGTPQSEDKLIYEDKTKPLRYFSAQTTDDERYLVITVSEGATSTNALYVKELRDEKNAFIPVVSNFTAEYNVIDNLGDKLLVQTTYKSPKNQIVLIDPKKPQPANWKTVVPQSENVISGASLINNRLIVNYMKNAASEVVVFDVNGKRLHGLKLPTLGTVTGFSGKKEDKEVFYTFNSFTYPSAIYKYTVATNTSELFRKTDLDVNMDNYETKQVFYPSKDGTKVPMFIVHKKGLVLDGNNPTYLYGYGGFNVSYTPGFSISRMLWLENGGVFVLANLRGGGEFGEEWHKAGMTPHKQNVFDDFIAAAEYLIQAKYTSPEKLAIAGGSNGGLLVGAVANQRPELFKVALPAVGVMDMLRFHKFTIGWGWVPEYGSSDNPEQFKNLLQFSPLHNIKDGVSYPATLVTTADHDDRVVPAHSFKYIARLQEKGAGPNPYLIRVAVNAGHGAGKSTAQQIEEATDIWSFVYQNMGVNPYSTPK</sequence>
<evidence type="ECO:0000313" key="13">
    <source>
        <dbReference type="Proteomes" id="UP000321532"/>
    </source>
</evidence>
<dbReference type="PRINTS" id="PR00862">
    <property type="entry name" value="PROLIGOPTASE"/>
</dbReference>
<reference evidence="12 13" key="1">
    <citation type="submission" date="2019-07" db="EMBL/GenBank/DDBJ databases">
        <title>Whole genome shotgun sequence of Adhaeribacter aerolatus NBRC 106133.</title>
        <authorList>
            <person name="Hosoyama A."/>
            <person name="Uohara A."/>
            <person name="Ohji S."/>
            <person name="Ichikawa N."/>
        </authorList>
    </citation>
    <scope>NUCLEOTIDE SEQUENCE [LARGE SCALE GENOMIC DNA]</scope>
    <source>
        <strain evidence="12 13">NBRC 106133</strain>
    </source>
</reference>
<dbReference type="GO" id="GO:0006508">
    <property type="term" value="P:proteolysis"/>
    <property type="evidence" value="ECO:0007669"/>
    <property type="project" value="UniProtKB-KW"/>
</dbReference>
<evidence type="ECO:0000313" key="12">
    <source>
        <dbReference type="EMBL" id="GEO02796.1"/>
    </source>
</evidence>
<dbReference type="AlphaFoldDB" id="A0A512ASV6"/>
<dbReference type="PROSITE" id="PS00708">
    <property type="entry name" value="PRO_ENDOPEP_SER"/>
    <property type="match status" value="1"/>
</dbReference>
<dbReference type="PANTHER" id="PTHR42881:SF2">
    <property type="entry name" value="PROLYL ENDOPEPTIDASE"/>
    <property type="match status" value="1"/>
</dbReference>
<dbReference type="SUPFAM" id="SSF50993">
    <property type="entry name" value="Peptidase/esterase 'gauge' domain"/>
    <property type="match status" value="1"/>
</dbReference>
<dbReference type="InterPro" id="IPR023302">
    <property type="entry name" value="Pept_S9A_N"/>
</dbReference>
<feature type="domain" description="Peptidase S9A N-terminal" evidence="11">
    <location>
        <begin position="51"/>
        <end position="453"/>
    </location>
</feature>
<organism evidence="12 13">
    <name type="scientific">Adhaeribacter aerolatus</name>
    <dbReference type="NCBI Taxonomy" id="670289"/>
    <lineage>
        <taxon>Bacteria</taxon>
        <taxon>Pseudomonadati</taxon>
        <taxon>Bacteroidota</taxon>
        <taxon>Cytophagia</taxon>
        <taxon>Cytophagales</taxon>
        <taxon>Hymenobacteraceae</taxon>
        <taxon>Adhaeribacter</taxon>
    </lineage>
</organism>
<evidence type="ECO:0000256" key="4">
    <source>
        <dbReference type="ARBA" id="ARBA00022670"/>
    </source>
</evidence>
<dbReference type="InterPro" id="IPR051167">
    <property type="entry name" value="Prolyl_oligopep/macrocyclase"/>
</dbReference>
<comment type="caution">
    <text evidence="12">The sequence shown here is derived from an EMBL/GenBank/DDBJ whole genome shotgun (WGS) entry which is preliminary data.</text>
</comment>
<keyword evidence="5" id="KW-0378">Hydrolase</keyword>
<feature type="domain" description="Peptidase S9 prolyl oligopeptidase catalytic" evidence="10">
    <location>
        <begin position="512"/>
        <end position="724"/>
    </location>
</feature>
<gene>
    <name evidence="12" type="ORF">AAE02nite_04600</name>
</gene>
<dbReference type="SUPFAM" id="SSF53474">
    <property type="entry name" value="alpha/beta-Hydrolases"/>
    <property type="match status" value="1"/>
</dbReference>
<dbReference type="Gene3D" id="2.130.10.120">
    <property type="entry name" value="Prolyl oligopeptidase, N-terminal domain"/>
    <property type="match status" value="1"/>
</dbReference>
<evidence type="ECO:0000259" key="10">
    <source>
        <dbReference type="Pfam" id="PF00326"/>
    </source>
</evidence>
<evidence type="ECO:0000256" key="2">
    <source>
        <dbReference type="ARBA" id="ARBA00005228"/>
    </source>
</evidence>
<dbReference type="RefSeq" id="WP_146894839.1">
    <property type="nucleotide sequence ID" value="NZ_BJYS01000002.1"/>
</dbReference>
<name>A0A512ASV6_9BACT</name>
<evidence type="ECO:0000256" key="1">
    <source>
        <dbReference type="ARBA" id="ARBA00001070"/>
    </source>
</evidence>
<dbReference type="Pfam" id="PF00326">
    <property type="entry name" value="Peptidase_S9"/>
    <property type="match status" value="1"/>
</dbReference>
<evidence type="ECO:0000256" key="5">
    <source>
        <dbReference type="ARBA" id="ARBA00022801"/>
    </source>
</evidence>
<comment type="function">
    <text evidence="7">Cleaves peptide bonds on the C-terminal side of prolyl residues within peptides that are up to approximately 30 amino acids long. Has an absolute requirement for an X-Pro bond in the trans configuration immediately preceding the Pro-Y scissible bond.</text>
</comment>
<protein>
    <recommendedName>
        <fullName evidence="3">prolyl oligopeptidase</fullName>
        <ecNumber evidence="3">3.4.21.26</ecNumber>
    </recommendedName>
    <alternativeName>
        <fullName evidence="8">Proline-specific endopeptidase</fullName>
    </alternativeName>
</protein>
<dbReference type="InterPro" id="IPR002471">
    <property type="entry name" value="Pept_S9_AS"/>
</dbReference>
<keyword evidence="6" id="KW-0720">Serine protease</keyword>
<dbReference type="EMBL" id="BJYS01000002">
    <property type="protein sequence ID" value="GEO02796.1"/>
    <property type="molecule type" value="Genomic_DNA"/>
</dbReference>
<evidence type="ECO:0000256" key="8">
    <source>
        <dbReference type="ARBA" id="ARBA00081187"/>
    </source>
</evidence>
<evidence type="ECO:0000259" key="11">
    <source>
        <dbReference type="Pfam" id="PF02897"/>
    </source>
</evidence>
<evidence type="ECO:0000256" key="3">
    <source>
        <dbReference type="ARBA" id="ARBA00011897"/>
    </source>
</evidence>
<dbReference type="InterPro" id="IPR029058">
    <property type="entry name" value="AB_hydrolase_fold"/>
</dbReference>
<dbReference type="GO" id="GO:0004252">
    <property type="term" value="F:serine-type endopeptidase activity"/>
    <property type="evidence" value="ECO:0007669"/>
    <property type="project" value="UniProtKB-EC"/>
</dbReference>
<feature type="chain" id="PRO_5021818120" description="prolyl oligopeptidase" evidence="9">
    <location>
        <begin position="18"/>
        <end position="732"/>
    </location>
</feature>
<dbReference type="FunFam" id="3.40.50.1820:FF:000005">
    <property type="entry name" value="Prolyl endopeptidase"/>
    <property type="match status" value="1"/>
</dbReference>
<proteinExistence type="inferred from homology"/>
<dbReference type="GO" id="GO:0070012">
    <property type="term" value="F:oligopeptidase activity"/>
    <property type="evidence" value="ECO:0007669"/>
    <property type="project" value="TreeGrafter"/>
</dbReference>
<keyword evidence="13" id="KW-1185">Reference proteome</keyword>
<accession>A0A512ASV6</accession>